<dbReference type="eggNOG" id="COG0316">
    <property type="taxonomic scope" value="Bacteria"/>
</dbReference>
<proteinExistence type="predicted"/>
<dbReference type="InterPro" id="IPR035903">
    <property type="entry name" value="HesB-like_dom_sf"/>
</dbReference>
<dbReference type="InterPro" id="IPR000361">
    <property type="entry name" value="ATAP_core_dom"/>
</dbReference>
<feature type="domain" description="Core" evidence="1">
    <location>
        <begin position="1"/>
        <end position="103"/>
    </location>
</feature>
<comment type="caution">
    <text evidence="2">The sequence shown here is derived from an EMBL/GenBank/DDBJ whole genome shotgun (WGS) entry which is preliminary data.</text>
</comment>
<protein>
    <submittedName>
        <fullName evidence="2">Heme biosynthesis protein HemY</fullName>
    </submittedName>
</protein>
<reference evidence="2 3" key="1">
    <citation type="submission" date="2015-08" db="EMBL/GenBank/DDBJ databases">
        <title>Draft Genome Sequence of Bacillus vietnamensis UCD-SED5.</title>
        <authorList>
            <person name="Lee R.D."/>
            <person name="Jospin G."/>
            <person name="Lang J.M."/>
            <person name="Coil D.A."/>
            <person name="Eisen J.A."/>
        </authorList>
    </citation>
    <scope>NUCLEOTIDE SEQUENCE [LARGE SCALE GENOMIC DNA]</scope>
    <source>
        <strain evidence="2 3">UCD-SED5</strain>
    </source>
</reference>
<name>A0A0P6WUA5_9BACI</name>
<dbReference type="RefSeq" id="WP_060672266.1">
    <property type="nucleotide sequence ID" value="NZ_LIXZ01000006.1"/>
</dbReference>
<dbReference type="Gene3D" id="2.60.300.12">
    <property type="entry name" value="HesB-like domain"/>
    <property type="match status" value="1"/>
</dbReference>
<gene>
    <name evidence="2" type="ORF">AM506_09520</name>
</gene>
<dbReference type="SUPFAM" id="SSF89360">
    <property type="entry name" value="HesB-like domain"/>
    <property type="match status" value="1"/>
</dbReference>
<dbReference type="EMBL" id="LIXZ01000006">
    <property type="protein sequence ID" value="KPL59696.1"/>
    <property type="molecule type" value="Genomic_DNA"/>
</dbReference>
<evidence type="ECO:0000313" key="3">
    <source>
        <dbReference type="Proteomes" id="UP000050398"/>
    </source>
</evidence>
<dbReference type="Proteomes" id="UP000050398">
    <property type="component" value="Unassembled WGS sequence"/>
</dbReference>
<evidence type="ECO:0000259" key="1">
    <source>
        <dbReference type="Pfam" id="PF01521"/>
    </source>
</evidence>
<dbReference type="OrthoDB" id="2361087at2"/>
<organism evidence="2 3">
    <name type="scientific">Rossellomorea vietnamensis</name>
    <dbReference type="NCBI Taxonomy" id="218284"/>
    <lineage>
        <taxon>Bacteria</taxon>
        <taxon>Bacillati</taxon>
        <taxon>Bacillota</taxon>
        <taxon>Bacilli</taxon>
        <taxon>Bacillales</taxon>
        <taxon>Bacillaceae</taxon>
        <taxon>Rossellomorea</taxon>
    </lineage>
</organism>
<dbReference type="PATRIC" id="fig|218284.4.peg.3561"/>
<dbReference type="Pfam" id="PF01521">
    <property type="entry name" value="Fe-S_biosyn"/>
    <property type="match status" value="1"/>
</dbReference>
<dbReference type="AlphaFoldDB" id="A0A0P6WUA5"/>
<sequence length="110" mass="12632">MKIQLTNEATQKIENKIENKQGHLKLKYDTEGCGCVVSGIPTLWFVHHPVEGEDIKIDTNSYPILVEKSKMVFLDEELKIDFSSQSNTFQLKSPAQIINGRMNFLMYPEE</sequence>
<evidence type="ECO:0000313" key="2">
    <source>
        <dbReference type="EMBL" id="KPL59696.1"/>
    </source>
</evidence>
<accession>A0A0P6WUA5</accession>